<evidence type="ECO:0000313" key="4">
    <source>
        <dbReference type="EMBL" id="KAL3125282.1"/>
    </source>
</evidence>
<dbReference type="PROSITE" id="PS50188">
    <property type="entry name" value="B302_SPRY"/>
    <property type="match status" value="1"/>
</dbReference>
<dbReference type="CDD" id="cd12885">
    <property type="entry name" value="SPRY_RanBP_like"/>
    <property type="match status" value="1"/>
</dbReference>
<dbReference type="InterPro" id="IPR001870">
    <property type="entry name" value="B30.2/SPRY"/>
</dbReference>
<dbReference type="EMBL" id="JBICBT010000040">
    <property type="protein sequence ID" value="KAL3125282.1"/>
    <property type="molecule type" value="Genomic_DNA"/>
</dbReference>
<reference evidence="4 5" key="1">
    <citation type="submission" date="2024-10" db="EMBL/GenBank/DDBJ databases">
        <authorList>
            <person name="Kim D."/>
        </authorList>
    </citation>
    <scope>NUCLEOTIDE SEQUENCE [LARGE SCALE GENOMIC DNA]</scope>
    <source>
        <strain evidence="4">BH-2024</strain>
    </source>
</reference>
<name>A0ABD2MCM3_9BILA</name>
<dbReference type="InterPro" id="IPR003877">
    <property type="entry name" value="SPRY_dom"/>
</dbReference>
<gene>
    <name evidence="4" type="ORF">niasHT_000693</name>
</gene>
<dbReference type="AlphaFoldDB" id="A0ABD2MCM3"/>
<keyword evidence="1" id="KW-0175">Coiled coil</keyword>
<feature type="coiled-coil region" evidence="1">
    <location>
        <begin position="40"/>
        <end position="114"/>
    </location>
</feature>
<evidence type="ECO:0000256" key="2">
    <source>
        <dbReference type="SAM" id="MobiDB-lite"/>
    </source>
</evidence>
<dbReference type="Gene3D" id="2.60.120.920">
    <property type="match status" value="1"/>
</dbReference>
<proteinExistence type="predicted"/>
<dbReference type="InterPro" id="IPR013320">
    <property type="entry name" value="ConA-like_dom_sf"/>
</dbReference>
<dbReference type="Proteomes" id="UP001620626">
    <property type="component" value="Unassembled WGS sequence"/>
</dbReference>
<accession>A0ABD2MCM3</accession>
<dbReference type="SMART" id="SM00449">
    <property type="entry name" value="SPRY"/>
    <property type="match status" value="1"/>
</dbReference>
<evidence type="ECO:0000313" key="5">
    <source>
        <dbReference type="Proteomes" id="UP001620626"/>
    </source>
</evidence>
<sequence>MPKRRRDAFMGEDSGQTESSGGPSVGDHQQQKKLHEKCAKMEMELNVTKLELENRALKAELKQREVMDELNVLKKKVAKMEEQKEAAEQRFSQFQNKQKKILEIISELEKQQKQQLNRNTTKVILERFLKIEIDQNTLFEKVRALEIEQEKGKVLLNFRKNCWDAIACPEGIEIVGDKNLTVHHKGIYKFIKGRRPVFAKHPISLDNSTDIFYFEITVLQKIGDSILGFAVKPARTWIEFTSSSIRTYAYENDGCLKATFVNGTFTFPQRINAKYSYGVGDTVGIGVICANRQIVFTKNGQRLDSSDFIVAPSFGGQLFPFVSLVHSGAEIEANFGPNFQFDLTTL</sequence>
<evidence type="ECO:0000256" key="1">
    <source>
        <dbReference type="SAM" id="Coils"/>
    </source>
</evidence>
<protein>
    <recommendedName>
        <fullName evidence="3">B30.2/SPRY domain-containing protein</fullName>
    </recommendedName>
</protein>
<dbReference type="InterPro" id="IPR043136">
    <property type="entry name" value="B30.2/SPRY_sf"/>
</dbReference>
<evidence type="ECO:0000259" key="3">
    <source>
        <dbReference type="PROSITE" id="PS50188"/>
    </source>
</evidence>
<dbReference type="Pfam" id="PF00622">
    <property type="entry name" value="SPRY"/>
    <property type="match status" value="1"/>
</dbReference>
<feature type="region of interest" description="Disordered" evidence="2">
    <location>
        <begin position="1"/>
        <end position="35"/>
    </location>
</feature>
<comment type="caution">
    <text evidence="4">The sequence shown here is derived from an EMBL/GenBank/DDBJ whole genome shotgun (WGS) entry which is preliminary data.</text>
</comment>
<organism evidence="4 5">
    <name type="scientific">Heterodera trifolii</name>
    <dbReference type="NCBI Taxonomy" id="157864"/>
    <lineage>
        <taxon>Eukaryota</taxon>
        <taxon>Metazoa</taxon>
        <taxon>Ecdysozoa</taxon>
        <taxon>Nematoda</taxon>
        <taxon>Chromadorea</taxon>
        <taxon>Rhabditida</taxon>
        <taxon>Tylenchina</taxon>
        <taxon>Tylenchomorpha</taxon>
        <taxon>Tylenchoidea</taxon>
        <taxon>Heteroderidae</taxon>
        <taxon>Heteroderinae</taxon>
        <taxon>Heterodera</taxon>
    </lineage>
</organism>
<keyword evidence="5" id="KW-1185">Reference proteome</keyword>
<feature type="domain" description="B30.2/SPRY" evidence="3">
    <location>
        <begin position="141"/>
        <end position="340"/>
    </location>
</feature>
<dbReference type="InterPro" id="IPR044736">
    <property type="entry name" value="Gid1/RanBPM/SPLA_SPRY"/>
</dbReference>
<dbReference type="SUPFAM" id="SSF49899">
    <property type="entry name" value="Concanavalin A-like lectins/glucanases"/>
    <property type="match status" value="1"/>
</dbReference>